<keyword evidence="1 6" id="KW-0812">Transmembrane</keyword>
<evidence type="ECO:0000313" key="9">
    <source>
        <dbReference type="Proteomes" id="UP000051500"/>
    </source>
</evidence>
<feature type="coiled-coil region" evidence="6">
    <location>
        <begin position="308"/>
        <end position="433"/>
    </location>
</feature>
<comment type="caution">
    <text evidence="8">The sequence shown here is derived from an EMBL/GenBank/DDBJ whole genome shotgun (WGS) entry which is preliminary data.</text>
</comment>
<keyword evidence="3 6" id="KW-0175">Coiled coil</keyword>
<keyword evidence="9" id="KW-1185">Reference proteome</keyword>
<dbReference type="NCBIfam" id="NF003409">
    <property type="entry name" value="PRK04778.1-3"/>
    <property type="match status" value="1"/>
</dbReference>
<dbReference type="HAMAP" id="MF_00728">
    <property type="entry name" value="EzrA"/>
    <property type="match status" value="1"/>
</dbReference>
<dbReference type="PATRIC" id="fig|1122146.4.peg.991"/>
<keyword evidence="6" id="KW-0132">Cell division</keyword>
<evidence type="ECO:0000256" key="5">
    <source>
        <dbReference type="ARBA" id="ARBA00023210"/>
    </source>
</evidence>
<keyword evidence="4 6" id="KW-0472">Membrane</keyword>
<reference evidence="8 9" key="1">
    <citation type="journal article" date="2015" name="Genome Announc.">
        <title>Expanding the biotechnology potential of lactobacilli through comparative genomics of 213 strains and associated genera.</title>
        <authorList>
            <person name="Sun Z."/>
            <person name="Harris H.M."/>
            <person name="McCann A."/>
            <person name="Guo C."/>
            <person name="Argimon S."/>
            <person name="Zhang W."/>
            <person name="Yang X."/>
            <person name="Jeffery I.B."/>
            <person name="Cooney J.C."/>
            <person name="Kagawa T.F."/>
            <person name="Liu W."/>
            <person name="Song Y."/>
            <person name="Salvetti E."/>
            <person name="Wrobel A."/>
            <person name="Rasinkangas P."/>
            <person name="Parkhill J."/>
            <person name="Rea M.C."/>
            <person name="O'Sullivan O."/>
            <person name="Ritari J."/>
            <person name="Douillard F.P."/>
            <person name="Paul Ross R."/>
            <person name="Yang R."/>
            <person name="Briner A.E."/>
            <person name="Felis G.E."/>
            <person name="de Vos W.M."/>
            <person name="Barrangou R."/>
            <person name="Klaenhammer T.R."/>
            <person name="Caufield P.W."/>
            <person name="Cui Y."/>
            <person name="Zhang H."/>
            <person name="O'Toole P.W."/>
        </authorList>
    </citation>
    <scope>NUCLEOTIDE SEQUENCE [LARGE SCALE GENOMIC DNA]</scope>
    <source>
        <strain evidence="8 9">DSM 22408</strain>
    </source>
</reference>
<dbReference type="eggNOG" id="COG4477">
    <property type="taxonomic scope" value="Bacteria"/>
</dbReference>
<comment type="similarity">
    <text evidence="6">Belongs to the EzrA family.</text>
</comment>
<evidence type="ECO:0000256" key="7">
    <source>
        <dbReference type="SAM" id="Phobius"/>
    </source>
</evidence>
<name>A0A0R2KI41_9LACO</name>
<feature type="topological domain" description="Cytoplasmic" evidence="6">
    <location>
        <begin position="25"/>
        <end position="573"/>
    </location>
</feature>
<dbReference type="InterPro" id="IPR010379">
    <property type="entry name" value="EzrA"/>
</dbReference>
<gene>
    <name evidence="6" type="primary">ezrA</name>
    <name evidence="8" type="ORF">IV53_GL000956</name>
</gene>
<dbReference type="AlphaFoldDB" id="A0A0R2KI41"/>
<dbReference type="GO" id="GO:0005886">
    <property type="term" value="C:plasma membrane"/>
    <property type="evidence" value="ECO:0007669"/>
    <property type="project" value="UniProtKB-SubCell"/>
</dbReference>
<proteinExistence type="inferred from homology"/>
<dbReference type="STRING" id="1122146.IV53_GL000956"/>
<feature type="topological domain" description="Extracellular" evidence="6">
    <location>
        <begin position="1"/>
        <end position="5"/>
    </location>
</feature>
<protein>
    <recommendedName>
        <fullName evidence="6">Septation ring formation regulator EzrA</fullName>
    </recommendedName>
</protein>
<evidence type="ECO:0000256" key="3">
    <source>
        <dbReference type="ARBA" id="ARBA00023054"/>
    </source>
</evidence>
<evidence type="ECO:0000256" key="1">
    <source>
        <dbReference type="ARBA" id="ARBA00022692"/>
    </source>
</evidence>
<evidence type="ECO:0000256" key="4">
    <source>
        <dbReference type="ARBA" id="ARBA00023136"/>
    </source>
</evidence>
<dbReference type="GO" id="GO:0005940">
    <property type="term" value="C:septin ring"/>
    <property type="evidence" value="ECO:0007669"/>
    <property type="project" value="InterPro"/>
</dbReference>
<sequence length="573" mass="67062">MNMLYFFIAIILIVVGIYLALMYFQHTYKKVLIEQQKQVTAVLENSLEGTFADLNKLNLTGDSLTELEKLEKSYRYLMNRQLPEISEFILALHKKLTQFKVFGFKRELSILNRDLEGAQSTYADIKQRLDLIIEDTKAQQAVVAELKDKYQDIRKQLLAKNESYGPALDELENRLTQLEYDFDQYVEITLSGDYVKAQQPMQQLEEQTAQMEVALTIIPELQHKLVSVFPIQLAELKAGVEQLTSEYYGFTQDLLATIADIETKCQVNHEQIKTLDVEQAQELNQQIVIDIDGVYDAVEKEYVARQVVESNEKQLNEFIEHAQKQEQNLLVELDRLQQNYTLSHQELEKAHKLEQEIKIIEKQYLKFHERTEDAVFVYSILKAEQEEMFANLKQIEETQKNISDSVADLWQEEKDAQARIQNFDIEIHRMQRDIEKLNLPGLTEEYMDYFYKVSREITTLEEDLNHVKIDMDQITKDLINTQSDLDFLGDKTKEIIDSSILAEELMQYSNRYRTRHPEVAKAYNTALELFNRKYDYVAALDTISQAVDAVEPGAFDRIAQNYEEREQTRYPLN</sequence>
<keyword evidence="5 6" id="KW-0717">Septation</keyword>
<keyword evidence="2 6" id="KW-1133">Transmembrane helix</keyword>
<feature type="coiled-coil region" evidence="6">
    <location>
        <begin position="108"/>
        <end position="188"/>
    </location>
</feature>
<dbReference type="GO" id="GO:0000921">
    <property type="term" value="P:septin ring assembly"/>
    <property type="evidence" value="ECO:0007669"/>
    <property type="project" value="InterPro"/>
</dbReference>
<accession>A0A0R2KI41</accession>
<dbReference type="Proteomes" id="UP000051500">
    <property type="component" value="Unassembled WGS sequence"/>
</dbReference>
<dbReference type="GO" id="GO:0000917">
    <property type="term" value="P:division septum assembly"/>
    <property type="evidence" value="ECO:0007669"/>
    <property type="project" value="UniProtKB-KW"/>
</dbReference>
<keyword evidence="6" id="KW-0131">Cell cycle</keyword>
<evidence type="ECO:0000256" key="2">
    <source>
        <dbReference type="ARBA" id="ARBA00022989"/>
    </source>
</evidence>
<organism evidence="8 9">
    <name type="scientific">Ligilactobacillus ceti DSM 22408</name>
    <dbReference type="NCBI Taxonomy" id="1122146"/>
    <lineage>
        <taxon>Bacteria</taxon>
        <taxon>Bacillati</taxon>
        <taxon>Bacillota</taxon>
        <taxon>Bacilli</taxon>
        <taxon>Lactobacillales</taxon>
        <taxon>Lactobacillaceae</taxon>
        <taxon>Ligilactobacillus</taxon>
    </lineage>
</organism>
<evidence type="ECO:0000313" key="8">
    <source>
        <dbReference type="EMBL" id="KRN88984.1"/>
    </source>
</evidence>
<dbReference type="EMBL" id="JQBZ01000025">
    <property type="protein sequence ID" value="KRN88984.1"/>
    <property type="molecule type" value="Genomic_DNA"/>
</dbReference>
<comment type="subcellular location">
    <subcellularLocation>
        <location evidence="6">Cell membrane</location>
        <topology evidence="6">Single-pass membrane protein</topology>
    </subcellularLocation>
    <text evidence="6">Colocalized with FtsZ to the nascent septal site.</text>
</comment>
<dbReference type="OrthoDB" id="1654473at2"/>
<dbReference type="RefSeq" id="WP_051188980.1">
    <property type="nucleotide sequence ID" value="NZ_JQBZ01000025.1"/>
</dbReference>
<dbReference type="Pfam" id="PF06160">
    <property type="entry name" value="EzrA"/>
    <property type="match status" value="1"/>
</dbReference>
<keyword evidence="6" id="KW-1003">Cell membrane</keyword>
<feature type="transmembrane region" description="Helical" evidence="7">
    <location>
        <begin position="6"/>
        <end position="24"/>
    </location>
</feature>
<evidence type="ECO:0000256" key="6">
    <source>
        <dbReference type="HAMAP-Rule" id="MF_00728"/>
    </source>
</evidence>
<comment type="function">
    <text evidence="6">Negative regulator of FtsZ ring formation; modulates the frequency and position of FtsZ ring formation. Inhibits FtsZ ring formation at polar sites. Interacts either with FtsZ or with one of its binding partners to promote depolymerization.</text>
</comment>